<evidence type="ECO:0000313" key="9">
    <source>
        <dbReference type="EMBL" id="KTB45814.1"/>
    </source>
</evidence>
<reference evidence="9 10" key="1">
    <citation type="submission" date="2015-12" db="EMBL/GenBank/DDBJ databases">
        <title>Draft genome sequence of Moniliophthora roreri, the causal agent of frosty pod rot of cacao.</title>
        <authorList>
            <person name="Aime M.C."/>
            <person name="Diaz-Valderrama J.R."/>
            <person name="Kijpornyongpan T."/>
            <person name="Phillips-Mora W."/>
        </authorList>
    </citation>
    <scope>NUCLEOTIDE SEQUENCE [LARGE SCALE GENOMIC DNA]</scope>
    <source>
        <strain evidence="9 10">MCA 2952</strain>
    </source>
</reference>
<name>A0A0W0GB96_MONRR</name>
<evidence type="ECO:0000256" key="2">
    <source>
        <dbReference type="ARBA" id="ARBA00010446"/>
    </source>
</evidence>
<comment type="caution">
    <text evidence="9">The sequence shown here is derived from an EMBL/GenBank/DDBJ whole genome shotgun (WGS) entry which is preliminary data.</text>
</comment>
<sequence>MFTKSVAFALATFSVLAAAHECSTGPVQCCKSLQDAKSPSVAGLLTGVGVAVQDVTGQVGVTCNPITVIGAGGNSCTSQTVCCENNNFNGIVALGCTPINVNL</sequence>
<dbReference type="eggNOG" id="ENOG502SSUJ">
    <property type="taxonomic scope" value="Eukaryota"/>
</dbReference>
<dbReference type="Pfam" id="PF01185">
    <property type="entry name" value="Hydrophobin"/>
    <property type="match status" value="1"/>
</dbReference>
<dbReference type="EMBL" id="LATX01000604">
    <property type="protein sequence ID" value="KTB45814.1"/>
    <property type="molecule type" value="Genomic_DNA"/>
</dbReference>
<dbReference type="InterPro" id="IPR001338">
    <property type="entry name" value="Class_I_Hydrophobin"/>
</dbReference>
<dbReference type="CDD" id="cd23507">
    <property type="entry name" value="hydrophobin_I"/>
    <property type="match status" value="1"/>
</dbReference>
<dbReference type="Proteomes" id="UP000054988">
    <property type="component" value="Unassembled WGS sequence"/>
</dbReference>
<dbReference type="GO" id="GO:0005199">
    <property type="term" value="F:structural constituent of cell wall"/>
    <property type="evidence" value="ECO:0007669"/>
    <property type="project" value="InterPro"/>
</dbReference>
<protein>
    <recommendedName>
        <fullName evidence="8">Hydrophobin</fullName>
    </recommendedName>
</protein>
<evidence type="ECO:0000256" key="3">
    <source>
        <dbReference type="ARBA" id="ARBA00022512"/>
    </source>
</evidence>
<dbReference type="SMART" id="SM00075">
    <property type="entry name" value="HYDRO"/>
    <property type="match status" value="1"/>
</dbReference>
<evidence type="ECO:0000256" key="8">
    <source>
        <dbReference type="RuleBase" id="RU365009"/>
    </source>
</evidence>
<comment type="subcellular location">
    <subcellularLocation>
        <location evidence="1 8">Secreted</location>
        <location evidence="1 8">Cell wall</location>
    </subcellularLocation>
</comment>
<accession>A0A0W0GB96</accession>
<feature type="signal peptide" evidence="8">
    <location>
        <begin position="1"/>
        <end position="19"/>
    </location>
</feature>
<evidence type="ECO:0000256" key="5">
    <source>
        <dbReference type="ARBA" id="ARBA00022729"/>
    </source>
</evidence>
<dbReference type="AlphaFoldDB" id="A0A0W0GB96"/>
<proteinExistence type="inferred from homology"/>
<keyword evidence="4 8" id="KW-0964">Secreted</keyword>
<dbReference type="PROSITE" id="PS00956">
    <property type="entry name" value="HYDROPHOBIN"/>
    <property type="match status" value="1"/>
</dbReference>
<evidence type="ECO:0000256" key="4">
    <source>
        <dbReference type="ARBA" id="ARBA00022525"/>
    </source>
</evidence>
<dbReference type="InterPro" id="IPR019778">
    <property type="entry name" value="Class_I_Hydrophobin_CS"/>
</dbReference>
<feature type="chain" id="PRO_5013988635" description="Hydrophobin" evidence="8">
    <location>
        <begin position="20"/>
        <end position="103"/>
    </location>
</feature>
<evidence type="ECO:0000256" key="7">
    <source>
        <dbReference type="ARBA" id="ARBA00093546"/>
    </source>
</evidence>
<dbReference type="GO" id="GO:0009277">
    <property type="term" value="C:fungal-type cell wall"/>
    <property type="evidence" value="ECO:0007669"/>
    <property type="project" value="InterPro"/>
</dbReference>
<organism evidence="9 10">
    <name type="scientific">Moniliophthora roreri</name>
    <name type="common">Frosty pod rot fungus</name>
    <name type="synonym">Monilia roreri</name>
    <dbReference type="NCBI Taxonomy" id="221103"/>
    <lineage>
        <taxon>Eukaryota</taxon>
        <taxon>Fungi</taxon>
        <taxon>Dikarya</taxon>
        <taxon>Basidiomycota</taxon>
        <taxon>Agaricomycotina</taxon>
        <taxon>Agaricomycetes</taxon>
        <taxon>Agaricomycetidae</taxon>
        <taxon>Agaricales</taxon>
        <taxon>Marasmiineae</taxon>
        <taxon>Marasmiaceae</taxon>
        <taxon>Moniliophthora</taxon>
    </lineage>
</organism>
<comment type="similarity">
    <text evidence="2 8">Belongs to the fungal hydrophobin family.</text>
</comment>
<keyword evidence="3 8" id="KW-0134">Cell wall</keyword>
<evidence type="ECO:0000256" key="6">
    <source>
        <dbReference type="ARBA" id="ARBA00023157"/>
    </source>
</evidence>
<gene>
    <name evidence="9" type="ORF">WG66_1609</name>
</gene>
<keyword evidence="6 8" id="KW-1015">Disulfide bond</keyword>
<evidence type="ECO:0000313" key="10">
    <source>
        <dbReference type="Proteomes" id="UP000054988"/>
    </source>
</evidence>
<evidence type="ECO:0000256" key="1">
    <source>
        <dbReference type="ARBA" id="ARBA00004191"/>
    </source>
</evidence>
<keyword evidence="5 8" id="KW-0732">Signal</keyword>
<comment type="subunit">
    <text evidence="7">Self-assembles to form functional amyloid fibrils called rodlets. Self-assembly into fibrillar rodlets occurs spontaneously at hydrophobic:hydrophilic interfaces and the rodlets further associate laterally to form amphipathic monolayers.</text>
</comment>